<dbReference type="HAMAP" id="MF_01876">
    <property type="entry name" value="PsiMP_glycosidase"/>
    <property type="match status" value="1"/>
</dbReference>
<dbReference type="EC" id="4.2.1.70" evidence="6"/>
<reference evidence="7 8" key="1">
    <citation type="submission" date="2024-08" db="EMBL/GenBank/DDBJ databases">
        <authorList>
            <person name="Lu H."/>
        </authorList>
    </citation>
    <scope>NUCLEOTIDE SEQUENCE [LARGE SCALE GENOMIC DNA]</scope>
    <source>
        <strain evidence="7 8">BYS180W</strain>
    </source>
</reference>
<feature type="binding site" evidence="6">
    <location>
        <begin position="142"/>
        <end position="144"/>
    </location>
    <ligand>
        <name>substrate</name>
    </ligand>
</feature>
<comment type="catalytic activity">
    <reaction evidence="6">
        <text>D-ribose 5-phosphate + uracil = psi-UMP + H2O</text>
        <dbReference type="Rhea" id="RHEA:18337"/>
        <dbReference type="ChEBI" id="CHEBI:15377"/>
        <dbReference type="ChEBI" id="CHEBI:17568"/>
        <dbReference type="ChEBI" id="CHEBI:58380"/>
        <dbReference type="ChEBI" id="CHEBI:78346"/>
        <dbReference type="EC" id="4.2.1.70"/>
    </reaction>
</comment>
<accession>A0ABW7FWN5</accession>
<dbReference type="InterPro" id="IPR022830">
    <property type="entry name" value="Indigdn_synthA-like"/>
</dbReference>
<name>A0ABW7FWN5_9BURK</name>
<dbReference type="SUPFAM" id="SSF110581">
    <property type="entry name" value="Indigoidine synthase A-like"/>
    <property type="match status" value="1"/>
</dbReference>
<feature type="binding site" evidence="6">
    <location>
        <position position="108"/>
    </location>
    <ligand>
        <name>substrate</name>
    </ligand>
</feature>
<evidence type="ECO:0000256" key="2">
    <source>
        <dbReference type="ARBA" id="ARBA00022801"/>
    </source>
</evidence>
<feature type="binding site" evidence="6">
    <location>
        <position position="140"/>
    </location>
    <ligand>
        <name>Mn(2+)</name>
        <dbReference type="ChEBI" id="CHEBI:29035"/>
    </ligand>
</feature>
<feature type="active site" description="Nucleophile" evidence="6">
    <location>
        <position position="161"/>
    </location>
</feature>
<keyword evidence="1 6" id="KW-0479">Metal-binding</keyword>
<dbReference type="EMBL" id="JBIGHZ010000004">
    <property type="protein sequence ID" value="MFG6448753.1"/>
    <property type="molecule type" value="Genomic_DNA"/>
</dbReference>
<comment type="function">
    <text evidence="6">Catalyzes the reversible cleavage of pseudouridine 5'-phosphate (PsiMP) to ribose 5-phosphate and uracil. Functions biologically in the cleavage direction, as part of a pseudouridine degradation pathway.</text>
</comment>
<dbReference type="Proteomes" id="UP001606099">
    <property type="component" value="Unassembled WGS sequence"/>
</dbReference>
<evidence type="ECO:0000256" key="5">
    <source>
        <dbReference type="ARBA" id="ARBA00023295"/>
    </source>
</evidence>
<dbReference type="InterPro" id="IPR007342">
    <property type="entry name" value="PsuG"/>
</dbReference>
<dbReference type="PANTHER" id="PTHR42909:SF1">
    <property type="entry name" value="CARBOHYDRATE KINASE PFKB DOMAIN-CONTAINING PROTEIN"/>
    <property type="match status" value="1"/>
</dbReference>
<keyword evidence="8" id="KW-1185">Reference proteome</keyword>
<organism evidence="7 8">
    <name type="scientific">Roseateles rivi</name>
    <dbReference type="NCBI Taxonomy" id="3299028"/>
    <lineage>
        <taxon>Bacteria</taxon>
        <taxon>Pseudomonadati</taxon>
        <taxon>Pseudomonadota</taxon>
        <taxon>Betaproteobacteria</taxon>
        <taxon>Burkholderiales</taxon>
        <taxon>Sphaerotilaceae</taxon>
        <taxon>Roseateles</taxon>
    </lineage>
</organism>
<evidence type="ECO:0000313" key="8">
    <source>
        <dbReference type="Proteomes" id="UP001606099"/>
    </source>
</evidence>
<evidence type="ECO:0000256" key="3">
    <source>
        <dbReference type="ARBA" id="ARBA00023211"/>
    </source>
</evidence>
<keyword evidence="3 6" id="KW-0464">Manganese</keyword>
<gene>
    <name evidence="6" type="primary">psuG</name>
    <name evidence="7" type="ORF">ACG0Z6_10955</name>
</gene>
<keyword evidence="2 6" id="KW-0378">Hydrolase</keyword>
<comment type="subunit">
    <text evidence="6">Homotrimer.</text>
</comment>
<evidence type="ECO:0000256" key="1">
    <source>
        <dbReference type="ARBA" id="ARBA00022723"/>
    </source>
</evidence>
<keyword evidence="5 6" id="KW-0326">Glycosidase</keyword>
<feature type="active site" description="Proton donor" evidence="6">
    <location>
        <position position="27"/>
    </location>
</feature>
<comment type="similarity">
    <text evidence="6">Belongs to the pseudouridine-5'-phosphate glycosidase family.</text>
</comment>
<evidence type="ECO:0000256" key="4">
    <source>
        <dbReference type="ARBA" id="ARBA00023239"/>
    </source>
</evidence>
<feature type="binding site" evidence="6">
    <location>
        <position position="88"/>
    </location>
    <ligand>
        <name>substrate</name>
    </ligand>
</feature>
<sequence>MPWHPVLEVHEEVAQALLDGRAVVALESTLIAHGMPWPQNLQTAQALEAIVREQGAVPATIAVLHGRLHVGLDERQLQQLAQDRGVAKLSRRDLARCMVSGGHGATTVAATMWVAHLAGIRVFATGGIGGVHRGGAQSWDVSADLLELARTPVAVVCAGAKRILDLERTLEVLETHGVPVLAREQDELAAFWCRRSGLRADARLDDCAALAAVARQHWALGGAGMVVSNPIPAAYALSEAEVDGWLLQAEAEAQQQGLRGQALTPYVLRRMAELSGGRSLASNIALVKHNAAVAASLALALAAPPSP</sequence>
<dbReference type="RefSeq" id="WP_394461286.1">
    <property type="nucleotide sequence ID" value="NZ_JBIGHZ010000004.1"/>
</dbReference>
<dbReference type="Pfam" id="PF04227">
    <property type="entry name" value="Indigoidine_A"/>
    <property type="match status" value="1"/>
</dbReference>
<dbReference type="Gene3D" id="3.40.1790.10">
    <property type="entry name" value="Indigoidine synthase domain"/>
    <property type="match status" value="1"/>
</dbReference>
<dbReference type="PANTHER" id="PTHR42909">
    <property type="entry name" value="ZGC:136858"/>
    <property type="match status" value="1"/>
</dbReference>
<evidence type="ECO:0000313" key="7">
    <source>
        <dbReference type="EMBL" id="MFG6448753.1"/>
    </source>
</evidence>
<comment type="cofactor">
    <cofactor evidence="6">
        <name>Mn(2+)</name>
        <dbReference type="ChEBI" id="CHEBI:29035"/>
    </cofactor>
    <text evidence="6">Binds 1 Mn(2+) ion per subunit.</text>
</comment>
<comment type="caution">
    <text evidence="7">The sequence shown here is derived from an EMBL/GenBank/DDBJ whole genome shotgun (WGS) entry which is preliminary data.</text>
</comment>
<protein>
    <recommendedName>
        <fullName evidence="6">Pseudouridine-5'-phosphate glycosidase</fullName>
        <shortName evidence="6">PsiMP glycosidase</shortName>
        <ecNumber evidence="6">4.2.1.70</ecNumber>
    </recommendedName>
</protein>
<keyword evidence="4 6" id="KW-0456">Lyase</keyword>
<evidence type="ECO:0000256" key="6">
    <source>
        <dbReference type="HAMAP-Rule" id="MF_01876"/>
    </source>
</evidence>
<proteinExistence type="inferred from homology"/>
<dbReference type="GO" id="GO:0016798">
    <property type="term" value="F:hydrolase activity, acting on glycosyl bonds"/>
    <property type="evidence" value="ECO:0007669"/>
    <property type="project" value="UniProtKB-KW"/>
</dbReference>